<feature type="domain" description="NAD(P)-binding" evidence="7">
    <location>
        <begin position="449"/>
        <end position="781"/>
    </location>
</feature>
<protein>
    <recommendedName>
        <fullName evidence="3">GDP-mannose 4,6-dehydratase</fullName>
        <ecNumber evidence="3">4.2.1.47</ecNumber>
    </recommendedName>
</protein>
<sequence length="854" mass="93863">MGKQLDSFCDLVSFCVAPSVMVYSAGFDTVADQLALAFFVCAGVARLARFNIAAHLVPKSDQGKAMYHEGLPTAYAALLISTAVAVAEWTGCLASLTSGSHYPVIVVVLIFSAAMVSKRLHLYIDGAYSIPADSAMVTSTALHSQISAIMSLRPYLEAAYREVRLSTEVALNPLQKLDCHLKKGQDNLILVYGGSFNPPHRGHLDVLLSALHPAVNAVAVVVLPSEDFHLRHKLANSHPEFFMSRKTRAALWAEMPQVPRNKVWIWSETWYPFYTFMEAAQRLCEEDGYKIVFSHLIGPDNLNRADPLNNLPYRLPRILVTNKARHVPSQFLPNGQPTKWKGFGEWLPQKMAYNDQNGKVEETAEEATLWTCQGTDSLAQPTMGYYLDFAKRPTGSDINSTAMRRDLLERHSLDEEILAQLSTVDLLSILEPASLSYGGAYILTPRVAFVTGITGQDGSYLSELLLEKGYQVHGLVRSTASRREALSKPLRPGLTMHLGDMSDLGRLVQILGSIKPDEIYHLAAQSHVAVSFDTPLQTSDTNAMGTLRLLEAMRMLGLDKSTKFYNVTLLYLACIACSSEVFGSDMPAPQTEETTFHPVSPYAVTKLFQYWTTVNFREAYGFHASNGILFNHESPRRGTTFVTRKITTQVALIACGKLDFFSLGNLDAVRDWGHAKDYMQGVYLMLQQPVGGDYVLSSGKSYSVRDFVEAAFKVIGVNIEWTGTGLDEVGIDSASGTTRVKVNPEFYRPLDNQNLLGSAAKAKKVLGWKPTYSFEALVEEMVLCDIEAVNTGRIFSNSYLDWVVGKTESGNGVVGHSPSKSVGEAHSVTTNSDGPEKITLADVEGLDAEGTTQV</sequence>
<evidence type="ECO:0000256" key="2">
    <source>
        <dbReference type="ARBA" id="ARBA00009263"/>
    </source>
</evidence>
<name>A0A8H5Y5H9_9HYPO</name>
<accession>A0A8H5Y5H9</accession>
<gene>
    <name evidence="8" type="ORF">FGLOB1_7527</name>
</gene>
<evidence type="ECO:0000259" key="6">
    <source>
        <dbReference type="Pfam" id="PF01467"/>
    </source>
</evidence>
<dbReference type="Pfam" id="PF01467">
    <property type="entry name" value="CTP_transf_like"/>
    <property type="match status" value="1"/>
</dbReference>
<comment type="caution">
    <text evidence="8">The sequence shown here is derived from an EMBL/GenBank/DDBJ whole genome shotgun (WGS) entry which is preliminary data.</text>
</comment>
<dbReference type="Gene3D" id="3.90.25.10">
    <property type="entry name" value="UDP-galactose 4-epimerase, domain 1"/>
    <property type="match status" value="1"/>
</dbReference>
<comment type="similarity">
    <text evidence="2">Belongs to the NAD(P)-dependent epimerase/dehydratase family. GDP-mannose 4,6-dehydratase subfamily.</text>
</comment>
<evidence type="ECO:0000256" key="5">
    <source>
        <dbReference type="SAM" id="MobiDB-lite"/>
    </source>
</evidence>
<dbReference type="PANTHER" id="PTHR43715">
    <property type="entry name" value="GDP-MANNOSE 4,6-DEHYDRATASE"/>
    <property type="match status" value="1"/>
</dbReference>
<dbReference type="AlphaFoldDB" id="A0A8H5Y5H9"/>
<dbReference type="InterPro" id="IPR016040">
    <property type="entry name" value="NAD(P)-bd_dom"/>
</dbReference>
<dbReference type="NCBIfam" id="TIGR01472">
    <property type="entry name" value="gmd"/>
    <property type="match status" value="1"/>
</dbReference>
<dbReference type="SUPFAM" id="SSF52374">
    <property type="entry name" value="Nucleotidylyl transferase"/>
    <property type="match status" value="1"/>
</dbReference>
<dbReference type="PANTHER" id="PTHR43715:SF1">
    <property type="entry name" value="GDP-MANNOSE 4,6 DEHYDRATASE"/>
    <property type="match status" value="1"/>
</dbReference>
<evidence type="ECO:0000256" key="1">
    <source>
        <dbReference type="ARBA" id="ARBA00001937"/>
    </source>
</evidence>
<evidence type="ECO:0000256" key="3">
    <source>
        <dbReference type="ARBA" id="ARBA00011989"/>
    </source>
</evidence>
<evidence type="ECO:0000313" key="8">
    <source>
        <dbReference type="EMBL" id="KAF5706253.1"/>
    </source>
</evidence>
<dbReference type="Pfam" id="PF01066">
    <property type="entry name" value="CDP-OH_P_transf"/>
    <property type="match status" value="1"/>
</dbReference>
<keyword evidence="9" id="KW-1185">Reference proteome</keyword>
<evidence type="ECO:0000256" key="4">
    <source>
        <dbReference type="ARBA" id="ARBA00023239"/>
    </source>
</evidence>
<feature type="domain" description="Cytidyltransferase-like" evidence="6">
    <location>
        <begin position="191"/>
        <end position="234"/>
    </location>
</feature>
<evidence type="ECO:0000313" key="9">
    <source>
        <dbReference type="Proteomes" id="UP000532311"/>
    </source>
</evidence>
<organism evidence="8 9">
    <name type="scientific">Fusarium globosum</name>
    <dbReference type="NCBI Taxonomy" id="78864"/>
    <lineage>
        <taxon>Eukaryota</taxon>
        <taxon>Fungi</taxon>
        <taxon>Dikarya</taxon>
        <taxon>Ascomycota</taxon>
        <taxon>Pezizomycotina</taxon>
        <taxon>Sordariomycetes</taxon>
        <taxon>Hypocreomycetidae</taxon>
        <taxon>Hypocreales</taxon>
        <taxon>Nectriaceae</taxon>
        <taxon>Fusarium</taxon>
        <taxon>Fusarium fujikuroi species complex</taxon>
    </lineage>
</organism>
<evidence type="ECO:0000259" key="7">
    <source>
        <dbReference type="Pfam" id="PF16363"/>
    </source>
</evidence>
<dbReference type="Gene3D" id="3.40.50.620">
    <property type="entry name" value="HUPs"/>
    <property type="match status" value="1"/>
</dbReference>
<dbReference type="GO" id="GO:0042351">
    <property type="term" value="P:'de novo' GDP-L-fucose biosynthetic process"/>
    <property type="evidence" value="ECO:0007669"/>
    <property type="project" value="TreeGrafter"/>
</dbReference>
<feature type="region of interest" description="Disordered" evidence="5">
    <location>
        <begin position="814"/>
        <end position="854"/>
    </location>
</feature>
<dbReference type="GO" id="GO:0008446">
    <property type="term" value="F:GDP-mannose 4,6-dehydratase activity"/>
    <property type="evidence" value="ECO:0007669"/>
    <property type="project" value="UniProtKB-EC"/>
</dbReference>
<dbReference type="InterPro" id="IPR000462">
    <property type="entry name" value="CDP-OH_P_trans"/>
</dbReference>
<proteinExistence type="inferred from homology"/>
<keyword evidence="4" id="KW-0456">Lyase</keyword>
<dbReference type="SUPFAM" id="SSF51735">
    <property type="entry name" value="NAD(P)-binding Rossmann-fold domains"/>
    <property type="match status" value="1"/>
</dbReference>
<comment type="cofactor">
    <cofactor evidence="1">
        <name>NADP(+)</name>
        <dbReference type="ChEBI" id="CHEBI:58349"/>
    </cofactor>
</comment>
<dbReference type="CDD" id="cd05260">
    <property type="entry name" value="GDP_MD_SDR_e"/>
    <property type="match status" value="1"/>
</dbReference>
<dbReference type="Proteomes" id="UP000532311">
    <property type="component" value="Unassembled WGS sequence"/>
</dbReference>
<dbReference type="EC" id="4.2.1.47" evidence="3"/>
<dbReference type="Pfam" id="PF16363">
    <property type="entry name" value="GDP_Man_Dehyd"/>
    <property type="match status" value="1"/>
</dbReference>
<dbReference type="InterPro" id="IPR014729">
    <property type="entry name" value="Rossmann-like_a/b/a_fold"/>
</dbReference>
<dbReference type="HAMAP" id="MF_00955">
    <property type="entry name" value="GDP_Man_dehydratase"/>
    <property type="match status" value="1"/>
</dbReference>
<dbReference type="EMBL" id="JAAQPF010000325">
    <property type="protein sequence ID" value="KAF5706253.1"/>
    <property type="molecule type" value="Genomic_DNA"/>
</dbReference>
<dbReference type="FunFam" id="3.40.50.720:FF:000924">
    <property type="entry name" value="GDP-mannose 4,6 dehydratase"/>
    <property type="match status" value="1"/>
</dbReference>
<dbReference type="Gene3D" id="3.40.50.720">
    <property type="entry name" value="NAD(P)-binding Rossmann-like Domain"/>
    <property type="match status" value="1"/>
</dbReference>
<reference evidence="8 9" key="1">
    <citation type="submission" date="2020-05" db="EMBL/GenBank/DDBJ databases">
        <title>Identification and distribution of gene clusters putatively required for synthesis of sphingolipid metabolism inhibitors in phylogenetically diverse species of the filamentous fungus Fusarium.</title>
        <authorList>
            <person name="Kim H.-S."/>
            <person name="Busman M."/>
            <person name="Brown D.W."/>
            <person name="Divon H."/>
            <person name="Uhlig S."/>
            <person name="Proctor R.H."/>
        </authorList>
    </citation>
    <scope>NUCLEOTIDE SEQUENCE [LARGE SCALE GENOMIC DNA]</scope>
    <source>
        <strain evidence="8 9">NRRL 26131</strain>
    </source>
</reference>
<dbReference type="InterPro" id="IPR006368">
    <property type="entry name" value="GDP_Man_deHydtase"/>
</dbReference>
<dbReference type="InterPro" id="IPR004821">
    <property type="entry name" value="Cyt_trans-like"/>
</dbReference>
<dbReference type="InterPro" id="IPR036291">
    <property type="entry name" value="NAD(P)-bd_dom_sf"/>
</dbReference>